<dbReference type="AlphaFoldDB" id="A0A5A9XV20"/>
<evidence type="ECO:0000313" key="3">
    <source>
        <dbReference type="EMBL" id="KAA0895451.1"/>
    </source>
</evidence>
<comment type="caution">
    <text evidence="3">The sequence shown here is derived from an EMBL/GenBank/DDBJ whole genome shotgun (WGS) entry which is preliminary data.</text>
</comment>
<dbReference type="PANTHER" id="PTHR11845">
    <property type="entry name" value="5'-DEOXYNUCLEOTIDASE HDDC2"/>
    <property type="match status" value="1"/>
</dbReference>
<dbReference type="PANTHER" id="PTHR11845:SF13">
    <property type="entry name" value="5'-DEOXYNUCLEOTIDASE HDDC2"/>
    <property type="match status" value="1"/>
</dbReference>
<sequence length="202" mass="23260">MQQAEKQDGTYDFFAFLARMRYISRWGLMRNTVPENIQEHSLDVAVIAHALAMIRKTYFGGVLDPSRAALFGIFHDASEIFTGDMPTPVKHFNPNFKRSFHQLEDRARRKLLAMLPPELAKEYEPLFFFEGDEEYRVLVKAADKIAALAKCIEEDKSGNLEFRRAGAEHLEALSNSPLPEVRYFLEKFLPGYRLSLDELRLG</sequence>
<dbReference type="InterPro" id="IPR039356">
    <property type="entry name" value="YfbR/HDDC2"/>
</dbReference>
<keyword evidence="1 3" id="KW-0378">Hydrolase</keyword>
<dbReference type="OrthoDB" id="48898at2"/>
<evidence type="ECO:0000259" key="2">
    <source>
        <dbReference type="SMART" id="SM00471"/>
    </source>
</evidence>
<dbReference type="SUPFAM" id="SSF109604">
    <property type="entry name" value="HD-domain/PDEase-like"/>
    <property type="match status" value="1"/>
</dbReference>
<evidence type="ECO:0000313" key="4">
    <source>
        <dbReference type="Proteomes" id="UP000324298"/>
    </source>
</evidence>
<dbReference type="Gene3D" id="1.10.3210.10">
    <property type="entry name" value="Hypothetical protein af1432"/>
    <property type="match status" value="1"/>
</dbReference>
<accession>A0A5A9XV20</accession>
<dbReference type="Pfam" id="PF12917">
    <property type="entry name" value="YfbR-like"/>
    <property type="match status" value="1"/>
</dbReference>
<evidence type="ECO:0000256" key="1">
    <source>
        <dbReference type="ARBA" id="ARBA00022801"/>
    </source>
</evidence>
<dbReference type="RefSeq" id="WP_149306030.1">
    <property type="nucleotide sequence ID" value="NZ_SRSD01000001.1"/>
</dbReference>
<dbReference type="InterPro" id="IPR003607">
    <property type="entry name" value="HD/PDEase_dom"/>
</dbReference>
<dbReference type="SMART" id="SM00471">
    <property type="entry name" value="HDc"/>
    <property type="match status" value="1"/>
</dbReference>
<name>A0A5A9XV20_9BACT</name>
<gene>
    <name evidence="3" type="ORF">ET418_02720</name>
</gene>
<keyword evidence="4" id="KW-1185">Reference proteome</keyword>
<dbReference type="Proteomes" id="UP000324298">
    <property type="component" value="Unassembled WGS sequence"/>
</dbReference>
<proteinExistence type="predicted"/>
<dbReference type="NCBIfam" id="NF003009">
    <property type="entry name" value="PRK03826.1"/>
    <property type="match status" value="1"/>
</dbReference>
<reference evidence="3 4" key="1">
    <citation type="submission" date="2019-04" db="EMBL/GenBank/DDBJ databases">
        <title>Geobacter ruber sp. nov., ferric-reducing bacteria isolated from paddy soil.</title>
        <authorList>
            <person name="Xu Z."/>
            <person name="Masuda Y."/>
            <person name="Itoh H."/>
            <person name="Senoo K."/>
        </authorList>
    </citation>
    <scope>NUCLEOTIDE SEQUENCE [LARGE SCALE GENOMIC DNA]</scope>
    <source>
        <strain evidence="3 4">Red88</strain>
    </source>
</reference>
<dbReference type="GO" id="GO:0002953">
    <property type="term" value="F:5'-deoxynucleotidase activity"/>
    <property type="evidence" value="ECO:0007669"/>
    <property type="project" value="UniProtKB-EC"/>
</dbReference>
<organism evidence="3 4">
    <name type="scientific">Oryzomonas rubra</name>
    <dbReference type="NCBI Taxonomy" id="2509454"/>
    <lineage>
        <taxon>Bacteria</taxon>
        <taxon>Pseudomonadati</taxon>
        <taxon>Thermodesulfobacteriota</taxon>
        <taxon>Desulfuromonadia</taxon>
        <taxon>Geobacterales</taxon>
        <taxon>Geobacteraceae</taxon>
        <taxon>Oryzomonas</taxon>
    </lineage>
</organism>
<dbReference type="EC" id="3.1.3.89" evidence="3"/>
<protein>
    <submittedName>
        <fullName evidence="3">5'-deoxynucleotidase</fullName>
        <ecNumber evidence="3">3.1.3.89</ecNumber>
    </submittedName>
</protein>
<feature type="domain" description="HD/PDEase" evidence="2">
    <location>
        <begin position="33"/>
        <end position="157"/>
    </location>
</feature>
<dbReference type="GO" id="GO:0005737">
    <property type="term" value="C:cytoplasm"/>
    <property type="evidence" value="ECO:0007669"/>
    <property type="project" value="TreeGrafter"/>
</dbReference>
<dbReference type="EMBL" id="SRSD01000001">
    <property type="protein sequence ID" value="KAA0895451.1"/>
    <property type="molecule type" value="Genomic_DNA"/>
</dbReference>